<dbReference type="Proteomes" id="UP000271554">
    <property type="component" value="Chromosome"/>
</dbReference>
<organism evidence="2 3">
    <name type="scientific">Streptomyces hundungensis</name>
    <dbReference type="NCBI Taxonomy" id="1077946"/>
    <lineage>
        <taxon>Bacteria</taxon>
        <taxon>Bacillati</taxon>
        <taxon>Actinomycetota</taxon>
        <taxon>Actinomycetes</taxon>
        <taxon>Kitasatosporales</taxon>
        <taxon>Streptomycetaceae</taxon>
        <taxon>Streptomyces</taxon>
    </lineage>
</organism>
<proteinExistence type="predicted"/>
<evidence type="ECO:0000313" key="3">
    <source>
        <dbReference type="Proteomes" id="UP000271554"/>
    </source>
</evidence>
<sequence>MDTQVAAPAKVGQKKGMMSGVRSNSRQSQNEFWES</sequence>
<evidence type="ECO:0000313" key="2">
    <source>
        <dbReference type="EMBL" id="AYG84479.1"/>
    </source>
</evidence>
<protein>
    <submittedName>
        <fullName evidence="2">Uncharacterized protein</fullName>
    </submittedName>
</protein>
<accession>A0A387HLU6</accession>
<evidence type="ECO:0000256" key="1">
    <source>
        <dbReference type="SAM" id="MobiDB-lite"/>
    </source>
</evidence>
<name>A0A387HLU6_9ACTN</name>
<gene>
    <name evidence="2" type="ORF">DWB77_06693</name>
</gene>
<dbReference type="AlphaFoldDB" id="A0A387HLU6"/>
<reference evidence="2 3" key="1">
    <citation type="submission" date="2018-10" db="EMBL/GenBank/DDBJ databases">
        <title>Relationship between Morphology and Antimicrobial Activity in Streptomyces.</title>
        <authorList>
            <person name="Kang H.J."/>
            <person name="Kim S.B."/>
        </authorList>
    </citation>
    <scope>NUCLEOTIDE SEQUENCE [LARGE SCALE GENOMIC DNA]</scope>
    <source>
        <strain evidence="2 3">BH38</strain>
    </source>
</reference>
<feature type="region of interest" description="Disordered" evidence="1">
    <location>
        <begin position="1"/>
        <end position="35"/>
    </location>
</feature>
<keyword evidence="3" id="KW-1185">Reference proteome</keyword>
<dbReference type="KEGG" id="shun:DWB77_06693"/>
<dbReference type="EMBL" id="CP032698">
    <property type="protein sequence ID" value="AYG84479.1"/>
    <property type="molecule type" value="Genomic_DNA"/>
</dbReference>
<feature type="compositionally biased region" description="Polar residues" evidence="1">
    <location>
        <begin position="21"/>
        <end position="35"/>
    </location>
</feature>